<dbReference type="Gene3D" id="3.30.390.10">
    <property type="entry name" value="Enolase-like, N-terminal domain"/>
    <property type="match status" value="1"/>
</dbReference>
<keyword evidence="9 12" id="KW-0324">Glycolysis</keyword>
<evidence type="ECO:0000259" key="17">
    <source>
        <dbReference type="SMART" id="SM01193"/>
    </source>
</evidence>
<feature type="active site" description="Proton donor" evidence="12 13">
    <location>
        <position position="209"/>
    </location>
</feature>
<comment type="function">
    <text evidence="11 12">Catalyzes the reversible conversion of 2-phosphoglycerate (2-PG) into phosphoenolpyruvate (PEP). It is essential for the degradation of carbohydrates via glycolysis.</text>
</comment>
<dbReference type="OrthoDB" id="9804716at2"/>
<dbReference type="FunFam" id="3.30.390.10:FF:000001">
    <property type="entry name" value="Enolase"/>
    <property type="match status" value="1"/>
</dbReference>
<dbReference type="HAMAP" id="MF_00318">
    <property type="entry name" value="Enolase"/>
    <property type="match status" value="1"/>
</dbReference>
<comment type="similarity">
    <text evidence="2 12">Belongs to the enolase family.</text>
</comment>
<evidence type="ECO:0000256" key="4">
    <source>
        <dbReference type="ARBA" id="ARBA00017068"/>
    </source>
</evidence>
<evidence type="ECO:0000256" key="14">
    <source>
        <dbReference type="PIRSR" id="PIRSR001400-2"/>
    </source>
</evidence>
<feature type="binding site" evidence="12 15">
    <location>
        <position position="316"/>
    </location>
    <ligand>
        <name>Mg(2+)</name>
        <dbReference type="ChEBI" id="CHEBI:18420"/>
    </ligand>
</feature>
<feature type="domain" description="Enolase C-terminal TIM barrel" evidence="16">
    <location>
        <begin position="143"/>
        <end position="429"/>
    </location>
</feature>
<feature type="binding site" evidence="14">
    <location>
        <begin position="368"/>
        <end position="371"/>
    </location>
    <ligand>
        <name>substrate</name>
    </ligand>
</feature>
<comment type="cofactor">
    <cofactor evidence="15">
        <name>Mg(2+)</name>
        <dbReference type="ChEBI" id="CHEBI:18420"/>
    </cofactor>
    <text evidence="15">Mg(2+) is required for catalysis and for stabilizing the dimer.</text>
</comment>
<keyword evidence="7 12" id="KW-0479">Metal-binding</keyword>
<dbReference type="GO" id="GO:0000015">
    <property type="term" value="C:phosphopyruvate hydratase complex"/>
    <property type="evidence" value="ECO:0007669"/>
    <property type="project" value="InterPro"/>
</dbReference>
<sequence length="429" mass="45536">MSKIVDIKAFEVLDSRGNPTVSAEVILESGAVGSACAPSGASTGSREALELRDGDKSRYLGKGVLKAVGHINDTIKDLLVGKDAADQRALDKIMIDADGTENKSKFGANAILAVSLAAAKAAAIDKGIPLYQHIAEVNGTAGKYSMPVPMMNILNGGEHADNNVDIQEFMIQPVSAKTFSEALRTGAEIFHALKKVLNEKGLSTAVGDEGGFAPNLPSNEEALQVIGQAVANAGYKLGEDVTLALDCAASEFYKDGKYDLSGEGKVFSAEEFSDYLADLSAKYPIISIEDGLDESDWDGWAYLTQKLGNKIQLVGDDLFVTNTKILKEGIDKKIGNSILIKFNQIGSLSETLDAIKMAQDAGYTAVISHRSGETEDTTIADLAVATAAGQIKTGSLCRSDRVSKYNRLLRIEAELNGSAPYKGRAEFKA</sequence>
<dbReference type="InterPro" id="IPR000941">
    <property type="entry name" value="Enolase"/>
</dbReference>
<dbReference type="SMART" id="SM01193">
    <property type="entry name" value="Enolase_N"/>
    <property type="match status" value="1"/>
</dbReference>
<dbReference type="RefSeq" id="WP_123637633.1">
    <property type="nucleotide sequence ID" value="NZ_JBHYFO010000012.1"/>
</dbReference>
<dbReference type="PANTHER" id="PTHR11902:SF1">
    <property type="entry name" value="ENOLASE"/>
    <property type="match status" value="1"/>
</dbReference>
<dbReference type="Gene3D" id="3.20.20.120">
    <property type="entry name" value="Enolase-like C-terminal domain"/>
    <property type="match status" value="1"/>
</dbReference>
<comment type="catalytic activity">
    <reaction evidence="12">
        <text>(2R)-2-phosphoglycerate = phosphoenolpyruvate + H2O</text>
        <dbReference type="Rhea" id="RHEA:10164"/>
        <dbReference type="ChEBI" id="CHEBI:15377"/>
        <dbReference type="ChEBI" id="CHEBI:58289"/>
        <dbReference type="ChEBI" id="CHEBI:58702"/>
        <dbReference type="EC" id="4.2.1.11"/>
    </reaction>
</comment>
<evidence type="ECO:0000313" key="18">
    <source>
        <dbReference type="EMBL" id="ROQ20495.1"/>
    </source>
</evidence>
<dbReference type="SFLD" id="SFLDG00178">
    <property type="entry name" value="enolase"/>
    <property type="match status" value="1"/>
</dbReference>
<comment type="subcellular location">
    <subcellularLocation>
        <location evidence="12">Cytoplasm</location>
    </subcellularLocation>
    <subcellularLocation>
        <location evidence="12">Secreted</location>
    </subcellularLocation>
    <subcellularLocation>
        <location evidence="12">Cell surface</location>
    </subcellularLocation>
    <text evidence="12">Fractions of enolase are present in both the cytoplasm and on the cell surface.</text>
</comment>
<dbReference type="InterPro" id="IPR029017">
    <property type="entry name" value="Enolase-like_N"/>
</dbReference>
<feature type="binding site" evidence="12 15">
    <location>
        <position position="246"/>
    </location>
    <ligand>
        <name>Mg(2+)</name>
        <dbReference type="ChEBI" id="CHEBI:18420"/>
    </ligand>
</feature>
<proteinExistence type="inferred from homology"/>
<comment type="pathway">
    <text evidence="1 12">Carbohydrate degradation; glycolysis; pyruvate from D-glyceraldehyde 3-phosphate: step 4/5.</text>
</comment>
<dbReference type="NCBIfam" id="TIGR01060">
    <property type="entry name" value="eno"/>
    <property type="match status" value="1"/>
</dbReference>
<dbReference type="EMBL" id="RJUK01000001">
    <property type="protein sequence ID" value="ROQ20495.1"/>
    <property type="molecule type" value="Genomic_DNA"/>
</dbReference>
<comment type="caution">
    <text evidence="18">The sequence shown here is derived from an EMBL/GenBank/DDBJ whole genome shotgun (WGS) entry which is preliminary data.</text>
</comment>
<dbReference type="Pfam" id="PF00113">
    <property type="entry name" value="Enolase_C"/>
    <property type="match status" value="1"/>
</dbReference>
<evidence type="ECO:0000256" key="7">
    <source>
        <dbReference type="ARBA" id="ARBA00022723"/>
    </source>
</evidence>
<dbReference type="PANTHER" id="PTHR11902">
    <property type="entry name" value="ENOLASE"/>
    <property type="match status" value="1"/>
</dbReference>
<feature type="binding site" evidence="14">
    <location>
        <position position="159"/>
    </location>
    <ligand>
        <name>substrate</name>
    </ligand>
</feature>
<evidence type="ECO:0000256" key="2">
    <source>
        <dbReference type="ARBA" id="ARBA00009604"/>
    </source>
</evidence>
<dbReference type="PRINTS" id="PR00148">
    <property type="entry name" value="ENOLASE"/>
</dbReference>
<dbReference type="SUPFAM" id="SSF51604">
    <property type="entry name" value="Enolase C-terminal domain-like"/>
    <property type="match status" value="1"/>
</dbReference>
<evidence type="ECO:0000256" key="9">
    <source>
        <dbReference type="ARBA" id="ARBA00023152"/>
    </source>
</evidence>
<feature type="binding site" evidence="12">
    <location>
        <position position="167"/>
    </location>
    <ligand>
        <name>(2R)-2-phosphoglycerate</name>
        <dbReference type="ChEBI" id="CHEBI:58289"/>
    </ligand>
</feature>
<keyword evidence="10 12" id="KW-0456">Lyase</keyword>
<evidence type="ECO:0000256" key="12">
    <source>
        <dbReference type="HAMAP-Rule" id="MF_00318"/>
    </source>
</evidence>
<dbReference type="InterPro" id="IPR020810">
    <property type="entry name" value="Enolase_C"/>
</dbReference>
<dbReference type="SMART" id="SM01192">
    <property type="entry name" value="Enolase_C"/>
    <property type="match status" value="1"/>
</dbReference>
<dbReference type="PIRSF" id="PIRSF001400">
    <property type="entry name" value="Enolase"/>
    <property type="match status" value="1"/>
</dbReference>
<dbReference type="Proteomes" id="UP000273643">
    <property type="component" value="Unassembled WGS sequence"/>
</dbReference>
<protein>
    <recommendedName>
        <fullName evidence="4 12">Enolase</fullName>
        <ecNumber evidence="3 12">4.2.1.11</ecNumber>
    </recommendedName>
    <alternativeName>
        <fullName evidence="12">2-phospho-D-glycerate hydro-lyase</fullName>
    </alternativeName>
    <alternativeName>
        <fullName evidence="12">2-phosphoglycerate dehydratase</fullName>
    </alternativeName>
</protein>
<accession>A0A3N1NWC9</accession>
<keyword evidence="6 12" id="KW-0964">Secreted</keyword>
<evidence type="ECO:0000256" key="5">
    <source>
        <dbReference type="ARBA" id="ARBA00022490"/>
    </source>
</evidence>
<dbReference type="EC" id="4.2.1.11" evidence="3 12"/>
<feature type="binding site" evidence="14">
    <location>
        <position position="392"/>
    </location>
    <ligand>
        <name>substrate</name>
    </ligand>
</feature>
<reference evidence="18 19" key="1">
    <citation type="submission" date="2018-11" db="EMBL/GenBank/DDBJ databases">
        <title>Genomic Encyclopedia of Type Strains, Phase IV (KMG-IV): sequencing the most valuable type-strain genomes for metagenomic binning, comparative biology and taxonomic classification.</title>
        <authorList>
            <person name="Goeker M."/>
        </authorList>
    </citation>
    <scope>NUCLEOTIDE SEQUENCE [LARGE SCALE GENOMIC DNA]</scope>
    <source>
        <strain evidence="18 19">DSM 16974</strain>
    </source>
</reference>
<dbReference type="SFLD" id="SFLDF00002">
    <property type="entry name" value="enolase"/>
    <property type="match status" value="1"/>
</dbReference>
<keyword evidence="8 12" id="KW-0460">Magnesium</keyword>
<comment type="subunit">
    <text evidence="12">Component of the RNA degradosome, a multiprotein complex involved in RNA processing and mRNA degradation.</text>
</comment>
<evidence type="ECO:0000256" key="8">
    <source>
        <dbReference type="ARBA" id="ARBA00022842"/>
    </source>
</evidence>
<dbReference type="SFLD" id="SFLDS00001">
    <property type="entry name" value="Enolase"/>
    <property type="match status" value="1"/>
</dbReference>
<dbReference type="InterPro" id="IPR036849">
    <property type="entry name" value="Enolase-like_C_sf"/>
</dbReference>
<feature type="binding site" evidence="12">
    <location>
        <position position="341"/>
    </location>
    <ligand>
        <name>(2R)-2-phosphoglycerate</name>
        <dbReference type="ChEBI" id="CHEBI:58289"/>
    </ligand>
</feature>
<keyword evidence="5 12" id="KW-0963">Cytoplasm</keyword>
<dbReference type="GO" id="GO:0000287">
    <property type="term" value="F:magnesium ion binding"/>
    <property type="evidence" value="ECO:0007669"/>
    <property type="project" value="UniProtKB-UniRule"/>
</dbReference>
<feature type="binding site" evidence="14">
    <location>
        <position position="168"/>
    </location>
    <ligand>
        <name>substrate</name>
    </ligand>
</feature>
<evidence type="ECO:0000313" key="19">
    <source>
        <dbReference type="Proteomes" id="UP000273643"/>
    </source>
</evidence>
<feature type="binding site" evidence="12">
    <location>
        <position position="371"/>
    </location>
    <ligand>
        <name>(2R)-2-phosphoglycerate</name>
        <dbReference type="ChEBI" id="CHEBI:58289"/>
    </ligand>
</feature>
<evidence type="ECO:0000256" key="6">
    <source>
        <dbReference type="ARBA" id="ARBA00022525"/>
    </source>
</evidence>
<name>A0A3N1NWC9_9GAMM</name>
<evidence type="ECO:0000256" key="15">
    <source>
        <dbReference type="PIRSR" id="PIRSR001400-3"/>
    </source>
</evidence>
<evidence type="ECO:0000256" key="10">
    <source>
        <dbReference type="ARBA" id="ARBA00023239"/>
    </source>
</evidence>
<feature type="binding site" evidence="14">
    <location>
        <position position="289"/>
    </location>
    <ligand>
        <name>substrate</name>
    </ligand>
</feature>
<feature type="domain" description="Enolase N-terminal" evidence="17">
    <location>
        <begin position="4"/>
        <end position="134"/>
    </location>
</feature>
<organism evidence="18 19">
    <name type="scientific">Marinimicrobium koreense</name>
    <dbReference type="NCBI Taxonomy" id="306545"/>
    <lineage>
        <taxon>Bacteria</taxon>
        <taxon>Pseudomonadati</taxon>
        <taxon>Pseudomonadota</taxon>
        <taxon>Gammaproteobacteria</taxon>
        <taxon>Cellvibrionales</taxon>
        <taxon>Cellvibrionaceae</taxon>
        <taxon>Marinimicrobium</taxon>
    </lineage>
</organism>
<feature type="binding site" evidence="12 15">
    <location>
        <position position="289"/>
    </location>
    <ligand>
        <name>Mg(2+)</name>
        <dbReference type="ChEBI" id="CHEBI:18420"/>
    </ligand>
</feature>
<dbReference type="AlphaFoldDB" id="A0A3N1NWC9"/>
<dbReference type="CDD" id="cd03313">
    <property type="entry name" value="enolase"/>
    <property type="match status" value="1"/>
</dbReference>
<dbReference type="SUPFAM" id="SSF54826">
    <property type="entry name" value="Enolase N-terminal domain-like"/>
    <property type="match status" value="1"/>
</dbReference>
<dbReference type="GO" id="GO:0005576">
    <property type="term" value="C:extracellular region"/>
    <property type="evidence" value="ECO:0007669"/>
    <property type="project" value="UniProtKB-SubCell"/>
</dbReference>
<feature type="binding site" evidence="14">
    <location>
        <position position="316"/>
    </location>
    <ligand>
        <name>substrate</name>
    </ligand>
</feature>
<dbReference type="GO" id="GO:0009986">
    <property type="term" value="C:cell surface"/>
    <property type="evidence" value="ECO:0007669"/>
    <property type="project" value="UniProtKB-SubCell"/>
</dbReference>
<gene>
    <name evidence="12" type="primary">eno</name>
    <name evidence="18" type="ORF">EDC38_1101</name>
</gene>
<evidence type="ECO:0000256" key="13">
    <source>
        <dbReference type="PIRSR" id="PIRSR001400-1"/>
    </source>
</evidence>
<dbReference type="FunFam" id="3.20.20.120:FF:000001">
    <property type="entry name" value="Enolase"/>
    <property type="match status" value="1"/>
</dbReference>
<dbReference type="UniPathway" id="UPA00109">
    <property type="reaction ID" value="UER00187"/>
</dbReference>
<dbReference type="InterPro" id="IPR020809">
    <property type="entry name" value="Enolase_CS"/>
</dbReference>
<dbReference type="InterPro" id="IPR020811">
    <property type="entry name" value="Enolase_N"/>
</dbReference>
<feature type="active site" description="Proton acceptor" evidence="12 13">
    <location>
        <position position="341"/>
    </location>
</feature>
<evidence type="ECO:0000256" key="3">
    <source>
        <dbReference type="ARBA" id="ARBA00012058"/>
    </source>
</evidence>
<feature type="binding site" evidence="12">
    <location>
        <position position="392"/>
    </location>
    <ligand>
        <name>(2R)-2-phosphoglycerate</name>
        <dbReference type="ChEBI" id="CHEBI:58289"/>
    </ligand>
</feature>
<feature type="binding site" evidence="12">
    <location>
        <position position="370"/>
    </location>
    <ligand>
        <name>(2R)-2-phosphoglycerate</name>
        <dbReference type="ChEBI" id="CHEBI:58289"/>
    </ligand>
</feature>
<evidence type="ECO:0000259" key="16">
    <source>
        <dbReference type="SMART" id="SM01192"/>
    </source>
</evidence>
<dbReference type="PROSITE" id="PS00164">
    <property type="entry name" value="ENOLASE"/>
    <property type="match status" value="1"/>
</dbReference>
<keyword evidence="19" id="KW-1185">Reference proteome</keyword>
<dbReference type="GO" id="GO:0006096">
    <property type="term" value="P:glycolytic process"/>
    <property type="evidence" value="ECO:0007669"/>
    <property type="project" value="UniProtKB-UniRule"/>
</dbReference>
<dbReference type="Pfam" id="PF03952">
    <property type="entry name" value="Enolase_N"/>
    <property type="match status" value="1"/>
</dbReference>
<dbReference type="GO" id="GO:0004634">
    <property type="term" value="F:phosphopyruvate hydratase activity"/>
    <property type="evidence" value="ECO:0007669"/>
    <property type="project" value="UniProtKB-UniRule"/>
</dbReference>
<evidence type="ECO:0000256" key="1">
    <source>
        <dbReference type="ARBA" id="ARBA00005031"/>
    </source>
</evidence>
<comment type="cofactor">
    <cofactor evidence="12">
        <name>Mg(2+)</name>
        <dbReference type="ChEBI" id="CHEBI:18420"/>
    </cofactor>
    <text evidence="12">Binds a second Mg(2+) ion via substrate during catalysis.</text>
</comment>
<evidence type="ECO:0000256" key="11">
    <source>
        <dbReference type="ARBA" id="ARBA00045763"/>
    </source>
</evidence>